<evidence type="ECO:0000313" key="13">
    <source>
        <dbReference type="EMBL" id="MDQ0514032.1"/>
    </source>
</evidence>
<dbReference type="SFLD" id="SFLDG00178">
    <property type="entry name" value="enolase"/>
    <property type="match status" value="1"/>
</dbReference>
<keyword evidence="9" id="KW-0479">Metal-binding</keyword>
<feature type="binding site" evidence="9">
    <location>
        <position position="185"/>
    </location>
    <ligand>
        <name>(2R)-2-phosphoglycerate</name>
        <dbReference type="ChEBI" id="CHEBI:58289"/>
    </ligand>
</feature>
<evidence type="ECO:0000259" key="12">
    <source>
        <dbReference type="SMART" id="SM01193"/>
    </source>
</evidence>
<feature type="region of interest" description="Disordered" evidence="10">
    <location>
        <begin position="554"/>
        <end position="580"/>
    </location>
</feature>
<dbReference type="InterPro" id="IPR020809">
    <property type="entry name" value="Enolase_CS"/>
</dbReference>
<comment type="catalytic activity">
    <reaction evidence="9">
        <text>(2R)-2-phosphoglycerate = phosphoenolpyruvate + H2O</text>
        <dbReference type="Rhea" id="RHEA:10164"/>
        <dbReference type="ChEBI" id="CHEBI:15377"/>
        <dbReference type="ChEBI" id="CHEBI:58289"/>
        <dbReference type="ChEBI" id="CHEBI:58702"/>
        <dbReference type="EC" id="4.2.1.11"/>
    </reaction>
</comment>
<evidence type="ECO:0000256" key="7">
    <source>
        <dbReference type="ARBA" id="ARBA00023152"/>
    </source>
</evidence>
<dbReference type="Pfam" id="PF00113">
    <property type="entry name" value="Enolase_C"/>
    <property type="match status" value="1"/>
</dbReference>
<feature type="region of interest" description="Disordered" evidence="10">
    <location>
        <begin position="654"/>
        <end position="701"/>
    </location>
</feature>
<accession>A0ABU0LZ99</accession>
<proteinExistence type="inferred from homology"/>
<dbReference type="HAMAP" id="MF_00318">
    <property type="entry name" value="Enolase"/>
    <property type="match status" value="1"/>
</dbReference>
<comment type="function">
    <text evidence="9">Catalyzes the reversible conversion of 2-phosphoglycerate (2-PG) into phosphoenolpyruvate (PEP). It is essential for the degradation of carbohydrates via glycolysis.</text>
</comment>
<evidence type="ECO:0000313" key="14">
    <source>
        <dbReference type="Proteomes" id="UP001240643"/>
    </source>
</evidence>
<evidence type="ECO:0000256" key="5">
    <source>
        <dbReference type="ARBA" id="ARBA00022525"/>
    </source>
</evidence>
<feature type="domain" description="Enolase C-terminal TIM barrel" evidence="11">
    <location>
        <begin position="161"/>
        <end position="462"/>
    </location>
</feature>
<dbReference type="Gene3D" id="3.30.390.10">
    <property type="entry name" value="Enolase-like, N-terminal domain"/>
    <property type="match status" value="1"/>
</dbReference>
<feature type="binding site" evidence="9">
    <location>
        <position position="403"/>
    </location>
    <ligand>
        <name>(2R)-2-phosphoglycerate</name>
        <dbReference type="ChEBI" id="CHEBI:58289"/>
    </ligand>
</feature>
<feature type="region of interest" description="Disordered" evidence="10">
    <location>
        <begin position="617"/>
        <end position="641"/>
    </location>
</feature>
<feature type="compositionally biased region" description="Low complexity" evidence="10">
    <location>
        <begin position="654"/>
        <end position="665"/>
    </location>
</feature>
<feature type="active site" description="Proton donor" evidence="9">
    <location>
        <position position="227"/>
    </location>
</feature>
<feature type="compositionally biased region" description="Basic residues" evidence="10">
    <location>
        <begin position="628"/>
        <end position="640"/>
    </location>
</feature>
<comment type="caution">
    <text evidence="13">The sequence shown here is derived from an EMBL/GenBank/DDBJ whole genome shotgun (WGS) entry which is preliminary data.</text>
</comment>
<feature type="active site" description="Proton acceptor" evidence="9">
    <location>
        <position position="373"/>
    </location>
</feature>
<dbReference type="PRINTS" id="PR00148">
    <property type="entry name" value="ENOLASE"/>
</dbReference>
<dbReference type="EMBL" id="JAUSWO010000001">
    <property type="protein sequence ID" value="MDQ0514032.1"/>
    <property type="molecule type" value="Genomic_DNA"/>
</dbReference>
<comment type="subcellular location">
    <subcellularLocation>
        <location evidence="9">Cytoplasm</location>
    </subcellularLocation>
    <subcellularLocation>
        <location evidence="9">Secreted</location>
    </subcellularLocation>
    <subcellularLocation>
        <location evidence="9">Cell surface</location>
    </subcellularLocation>
    <text evidence="9">Fractions of enolase are present in both the cytoplasm and on the cell surface.</text>
</comment>
<feature type="domain" description="Enolase N-terminal" evidence="12">
    <location>
        <begin position="5"/>
        <end position="145"/>
    </location>
</feature>
<gene>
    <name evidence="9" type="primary">eno</name>
    <name evidence="13" type="ORF">J2Z62_000470</name>
</gene>
<dbReference type="Gene3D" id="3.20.20.120">
    <property type="entry name" value="Enolase-like C-terminal domain"/>
    <property type="match status" value="1"/>
</dbReference>
<evidence type="ECO:0000256" key="3">
    <source>
        <dbReference type="ARBA" id="ARBA00012058"/>
    </source>
</evidence>
<dbReference type="PROSITE" id="PS00164">
    <property type="entry name" value="ENOLASE"/>
    <property type="match status" value="1"/>
</dbReference>
<dbReference type="InterPro" id="IPR036849">
    <property type="entry name" value="Enolase-like_C_sf"/>
</dbReference>
<keyword evidence="8 9" id="KW-0456">Lyase</keyword>
<feature type="binding site" evidence="9">
    <location>
        <position position="424"/>
    </location>
    <ligand>
        <name>(2R)-2-phosphoglycerate</name>
        <dbReference type="ChEBI" id="CHEBI:58289"/>
    </ligand>
</feature>
<comment type="similarity">
    <text evidence="2 9">Belongs to the enolase family.</text>
</comment>
<evidence type="ECO:0000256" key="1">
    <source>
        <dbReference type="ARBA" id="ARBA00005031"/>
    </source>
</evidence>
<keyword evidence="5 9" id="KW-0964">Secreted</keyword>
<protein>
    <recommendedName>
        <fullName evidence="4 9">Enolase</fullName>
        <ecNumber evidence="3 9">4.2.1.11</ecNumber>
    </recommendedName>
    <alternativeName>
        <fullName evidence="9">2-phospho-D-glycerate hydro-lyase</fullName>
    </alternativeName>
    <alternativeName>
        <fullName evidence="9">2-phosphoglycerate dehydratase</fullName>
    </alternativeName>
</protein>
<dbReference type="CDD" id="cd03313">
    <property type="entry name" value="enolase"/>
    <property type="match status" value="1"/>
</dbReference>
<feature type="binding site" evidence="9">
    <location>
        <position position="267"/>
    </location>
    <ligand>
        <name>Mg(2+)</name>
        <dbReference type="ChEBI" id="CHEBI:18420"/>
    </ligand>
</feature>
<keyword evidence="14" id="KW-1185">Reference proteome</keyword>
<evidence type="ECO:0000256" key="2">
    <source>
        <dbReference type="ARBA" id="ARBA00009604"/>
    </source>
</evidence>
<dbReference type="InterPro" id="IPR029017">
    <property type="entry name" value="Enolase-like_N"/>
</dbReference>
<name>A0ABU0LZ99_9BACT</name>
<dbReference type="InterPro" id="IPR020811">
    <property type="entry name" value="Enolase_N"/>
</dbReference>
<evidence type="ECO:0000259" key="11">
    <source>
        <dbReference type="SMART" id="SM01192"/>
    </source>
</evidence>
<sequence length="701" mass="75786">MTIRIKKIFAYEVLDSRGYPTVAVLAKVTASEMLSRTKEASGKVMVPSGASTGQKEALELRDGDKTRYNGKGVKKAIMYINNVLGPNLIRNGVDPLNQEELDRTLVSLDGTENKSQYGANAILGVSLAIAKAVANVQRLPFYRYVNKLLAARTTTSANNNKLTMPVPMVNVINGGEHADNTIDFQEFMFMPIGAHSMHEAVRMASECFHALQSILHSKGYNTNKGDEGGFAPNLRSSEEALSLMVQAVLKAKYKPGVAEGQIAFALDCAASELYDKKERVYTFKKALSAGLMSKKEAVKTSQEMIDYLVSLVNRYPIISIEDPLDETDWDGFEALVAALGNRVQIVGDDLFCTNPKITAEGVTKNLANAVLVKVNQIGTLSETLETIRIAKNAGWTYIISHRSGETEDTTIADIAVGTNAGQIKTGSMSRSERIAKYNRLLEIEMELGRSNCFYPGLSTFSNLDQSLLEEKNYNQALALEASREFSTALITKPTRTRRASTKPKRSAKKARTLSAPLVEAVEVVELPTVSRHVLSTSKRTTKKRLTRKVVKKSNHSVASSVEKVSVKKSKTSMPIKKSTSKKPVVAKKSVAAKEPVAVKKSAAAKKPVVAKKVEAVKKSTKPVAAKKPAAKAKPAAKKAVKNVEPVAIVKPVAKKAAGAKPSVKAKTVKVVKPAAKKPATKKPAVKKASPAKSPKKAAAKK</sequence>
<feature type="compositionally biased region" description="Basic residues" evidence="10">
    <location>
        <begin position="666"/>
        <end position="685"/>
    </location>
</feature>
<evidence type="ECO:0000256" key="9">
    <source>
        <dbReference type="HAMAP-Rule" id="MF_00318"/>
    </source>
</evidence>
<dbReference type="PANTHER" id="PTHR11902">
    <property type="entry name" value="ENOLASE"/>
    <property type="match status" value="1"/>
</dbReference>
<feature type="binding site" evidence="9">
    <location>
        <position position="373"/>
    </location>
    <ligand>
        <name>(2R)-2-phosphoglycerate</name>
        <dbReference type="ChEBI" id="CHEBI:58289"/>
    </ligand>
</feature>
<dbReference type="PANTHER" id="PTHR11902:SF1">
    <property type="entry name" value="ENOLASE"/>
    <property type="match status" value="1"/>
</dbReference>
<dbReference type="Proteomes" id="UP001240643">
    <property type="component" value="Unassembled WGS sequence"/>
</dbReference>
<dbReference type="SUPFAM" id="SSF54826">
    <property type="entry name" value="Enolase N-terminal domain-like"/>
    <property type="match status" value="1"/>
</dbReference>
<comment type="cofactor">
    <cofactor evidence="9">
        <name>Mg(2+)</name>
        <dbReference type="ChEBI" id="CHEBI:18420"/>
    </cofactor>
    <text evidence="9">Binds a second Mg(2+) ion via substrate during catalysis.</text>
</comment>
<feature type="binding site" evidence="9">
    <location>
        <position position="402"/>
    </location>
    <ligand>
        <name>(2R)-2-phosphoglycerate</name>
        <dbReference type="ChEBI" id="CHEBI:58289"/>
    </ligand>
</feature>
<evidence type="ECO:0000256" key="6">
    <source>
        <dbReference type="ARBA" id="ARBA00022842"/>
    </source>
</evidence>
<keyword evidence="6 9" id="KW-0460">Magnesium</keyword>
<evidence type="ECO:0000256" key="8">
    <source>
        <dbReference type="ARBA" id="ARBA00023239"/>
    </source>
</evidence>
<reference evidence="13" key="1">
    <citation type="submission" date="2023-07" db="EMBL/GenBank/DDBJ databases">
        <title>Genomic Encyclopedia of Type Strains, Phase IV (KMG-IV): sequencing the most valuable type-strain genomes for metagenomic binning, comparative biology and taxonomic classification.</title>
        <authorList>
            <person name="Goeker M."/>
        </authorList>
    </citation>
    <scope>NUCLEOTIDE SEQUENCE [LARGE SCALE GENOMIC DNA]</scope>
    <source>
        <strain evidence="13">DSM 21204</strain>
    </source>
</reference>
<dbReference type="SFLD" id="SFLDS00001">
    <property type="entry name" value="Enolase"/>
    <property type="match status" value="1"/>
</dbReference>
<dbReference type="SUPFAM" id="SSF51604">
    <property type="entry name" value="Enolase C-terminal domain-like"/>
    <property type="match status" value="1"/>
</dbReference>
<dbReference type="SFLD" id="SFLDF00002">
    <property type="entry name" value="enolase"/>
    <property type="match status" value="1"/>
</dbReference>
<keyword evidence="9" id="KW-0963">Cytoplasm</keyword>
<dbReference type="InterPro" id="IPR000941">
    <property type="entry name" value="Enolase"/>
</dbReference>
<dbReference type="NCBIfam" id="TIGR01060">
    <property type="entry name" value="eno"/>
    <property type="match status" value="1"/>
</dbReference>
<feature type="binding site" evidence="9">
    <location>
        <position position="321"/>
    </location>
    <ligand>
        <name>Mg(2+)</name>
        <dbReference type="ChEBI" id="CHEBI:18420"/>
    </ligand>
</feature>
<dbReference type="InterPro" id="IPR020810">
    <property type="entry name" value="Enolase_C"/>
</dbReference>
<evidence type="ECO:0000256" key="10">
    <source>
        <dbReference type="SAM" id="MobiDB-lite"/>
    </source>
</evidence>
<dbReference type="EC" id="4.2.1.11" evidence="3 9"/>
<comment type="pathway">
    <text evidence="1 9">Carbohydrate degradation; glycolysis; pyruvate from D-glyceraldehyde 3-phosphate: step 4/5.</text>
</comment>
<organism evidence="13 14">
    <name type="scientific">Mycoplasmoides fastidiosum</name>
    <dbReference type="NCBI Taxonomy" id="92758"/>
    <lineage>
        <taxon>Bacteria</taxon>
        <taxon>Bacillati</taxon>
        <taxon>Mycoplasmatota</taxon>
        <taxon>Mycoplasmoidales</taxon>
        <taxon>Mycoplasmoidaceae</taxon>
        <taxon>Mycoplasmoides</taxon>
    </lineage>
</organism>
<feature type="binding site" evidence="9">
    <location>
        <position position="348"/>
    </location>
    <ligand>
        <name>Mg(2+)</name>
        <dbReference type="ChEBI" id="CHEBI:18420"/>
    </ligand>
</feature>
<dbReference type="GO" id="GO:0004634">
    <property type="term" value="F:phosphopyruvate hydratase activity"/>
    <property type="evidence" value="ECO:0007669"/>
    <property type="project" value="UniProtKB-EC"/>
</dbReference>
<dbReference type="SMART" id="SM01193">
    <property type="entry name" value="Enolase_N"/>
    <property type="match status" value="1"/>
</dbReference>
<dbReference type="Pfam" id="PF03952">
    <property type="entry name" value="Enolase_N"/>
    <property type="match status" value="1"/>
</dbReference>
<dbReference type="SMART" id="SM01192">
    <property type="entry name" value="Enolase_C"/>
    <property type="match status" value="1"/>
</dbReference>
<evidence type="ECO:0000256" key="4">
    <source>
        <dbReference type="ARBA" id="ARBA00017068"/>
    </source>
</evidence>
<keyword evidence="7 9" id="KW-0324">Glycolysis</keyword>